<evidence type="ECO:0000313" key="4">
    <source>
        <dbReference type="EMBL" id="PEN05116.1"/>
    </source>
</evidence>
<name>A0A2H3NIS8_9BACT</name>
<dbReference type="InterPro" id="IPR027385">
    <property type="entry name" value="Beta-barrel_OMP"/>
</dbReference>
<comment type="caution">
    <text evidence="4">The sequence shown here is derived from an EMBL/GenBank/DDBJ whole genome shotgun (WGS) entry which is preliminary data.</text>
</comment>
<dbReference type="Proteomes" id="UP000221024">
    <property type="component" value="Unassembled WGS sequence"/>
</dbReference>
<reference evidence="4 5" key="1">
    <citation type="submission" date="2017-10" db="EMBL/GenBank/DDBJ databases">
        <title>Draft genome of Longimonas halophila.</title>
        <authorList>
            <person name="Goh K.M."/>
            <person name="Shamsir M.S."/>
            <person name="Lim S.W."/>
        </authorList>
    </citation>
    <scope>NUCLEOTIDE SEQUENCE [LARGE SCALE GENOMIC DNA]</scope>
    <source>
        <strain evidence="4 5">KCTC 42399</strain>
    </source>
</reference>
<dbReference type="EMBL" id="PDEP01000016">
    <property type="protein sequence ID" value="PEN05116.1"/>
    <property type="molecule type" value="Genomic_DNA"/>
</dbReference>
<gene>
    <name evidence="4" type="ORF">CRI93_13950</name>
</gene>
<feature type="signal peptide" evidence="2">
    <location>
        <begin position="1"/>
        <end position="29"/>
    </location>
</feature>
<organism evidence="4 5">
    <name type="scientific">Longimonas halophila</name>
    <dbReference type="NCBI Taxonomy" id="1469170"/>
    <lineage>
        <taxon>Bacteria</taxon>
        <taxon>Pseudomonadati</taxon>
        <taxon>Rhodothermota</taxon>
        <taxon>Rhodothermia</taxon>
        <taxon>Rhodothermales</taxon>
        <taxon>Salisaetaceae</taxon>
        <taxon>Longimonas</taxon>
    </lineage>
</organism>
<accession>A0A2H3NIS8</accession>
<sequence>MTRVSLSLLSSLLVALLFSSLLSSAPAHGQLQDVSDRRVQVYVGGSPTYPYSTSEFSDLYEFGYTLSGGVGITLTPEWELSFHGAYSRFDLDEEGYRNTYPAVTFSVSGALAIYSGTMNLKYLFRTEGRWIPYFSAGFGVFHREEDDVTFDFAPRLGAPRSDATLGGVHVGAGVAVRVIDAMSLFLEPRYTATASFQDTGESTLDYAEIRIGLIVAPF</sequence>
<keyword evidence="1 2" id="KW-0732">Signal</keyword>
<dbReference type="RefSeq" id="WP_098063258.1">
    <property type="nucleotide sequence ID" value="NZ_PDEP01000016.1"/>
</dbReference>
<proteinExistence type="predicted"/>
<dbReference type="InterPro" id="IPR011250">
    <property type="entry name" value="OMP/PagP_B-barrel"/>
</dbReference>
<protein>
    <recommendedName>
        <fullName evidence="3">Outer membrane protein beta-barrel domain-containing protein</fullName>
    </recommendedName>
</protein>
<evidence type="ECO:0000259" key="3">
    <source>
        <dbReference type="Pfam" id="PF13505"/>
    </source>
</evidence>
<feature type="domain" description="Outer membrane protein beta-barrel" evidence="3">
    <location>
        <begin position="16"/>
        <end position="213"/>
    </location>
</feature>
<dbReference type="Gene3D" id="2.40.160.20">
    <property type="match status" value="1"/>
</dbReference>
<dbReference type="AlphaFoldDB" id="A0A2H3NIS8"/>
<dbReference type="OrthoDB" id="1110708at2"/>
<dbReference type="SUPFAM" id="SSF56925">
    <property type="entry name" value="OMPA-like"/>
    <property type="match status" value="1"/>
</dbReference>
<keyword evidence="5" id="KW-1185">Reference proteome</keyword>
<evidence type="ECO:0000256" key="2">
    <source>
        <dbReference type="SAM" id="SignalP"/>
    </source>
</evidence>
<feature type="chain" id="PRO_5013823600" description="Outer membrane protein beta-barrel domain-containing protein" evidence="2">
    <location>
        <begin position="30"/>
        <end position="218"/>
    </location>
</feature>
<evidence type="ECO:0000313" key="5">
    <source>
        <dbReference type="Proteomes" id="UP000221024"/>
    </source>
</evidence>
<dbReference type="Pfam" id="PF13505">
    <property type="entry name" value="OMP_b-brl"/>
    <property type="match status" value="1"/>
</dbReference>
<evidence type="ECO:0000256" key="1">
    <source>
        <dbReference type="ARBA" id="ARBA00022729"/>
    </source>
</evidence>